<protein>
    <submittedName>
        <fullName evidence="1">Fibronectin type III domain protein</fullName>
    </submittedName>
</protein>
<evidence type="ECO:0000313" key="1">
    <source>
        <dbReference type="EMBL" id="EJX04601.1"/>
    </source>
</evidence>
<organism evidence="1">
    <name type="scientific">gut metagenome</name>
    <dbReference type="NCBI Taxonomy" id="749906"/>
    <lineage>
        <taxon>unclassified sequences</taxon>
        <taxon>metagenomes</taxon>
        <taxon>organismal metagenomes</taxon>
    </lineage>
</organism>
<reference evidence="1" key="1">
    <citation type="journal article" date="2012" name="PLoS ONE">
        <title>Gene sets for utilization of primary and secondary nutrition supplies in the distal gut of endangered iberian lynx.</title>
        <authorList>
            <person name="Alcaide M."/>
            <person name="Messina E."/>
            <person name="Richter M."/>
            <person name="Bargiela R."/>
            <person name="Peplies J."/>
            <person name="Huws S.A."/>
            <person name="Newbold C.J."/>
            <person name="Golyshin P.N."/>
            <person name="Simon M.A."/>
            <person name="Lopez G."/>
            <person name="Yakimov M.M."/>
            <person name="Ferrer M."/>
        </authorList>
    </citation>
    <scope>NUCLEOTIDE SEQUENCE</scope>
</reference>
<accession>J9CWJ2</accession>
<dbReference type="AlphaFoldDB" id="J9CWJ2"/>
<gene>
    <name evidence="1" type="ORF">EVA_07297</name>
</gene>
<proteinExistence type="predicted"/>
<dbReference type="SUPFAM" id="SSF49265">
    <property type="entry name" value="Fibronectin type III"/>
    <property type="match status" value="1"/>
</dbReference>
<name>J9CWJ2_9ZZZZ</name>
<sequence>MVVYEANGLTTSYLSERVDSVKFLQIEGQATADVEILKVGADTLTLSVTRNGICQAYKLAILPKVKADAIGKDVTMAGYMHLNGGNFYYQDFEQGVVPLEELKPSSEYVVVTLAYDPYGTPCSVCRAPFTTQAKPLAGNPKMEYKVDSVGQYGFTLTFTPNEDIGGYAVVAGEKGIVQSQYKQFGPMMGVSNFSELIKSWGIPSDTARSVTWKNFAPNTDYEVFLQAWDTLGVFLPCDTIPVRTKMKGGTGEAFVTTELGEYKNTMWDGVLKPSQFITFTPNDQTNCYRLGVVLDSLYQQDPEGHQGALPQDPPFPIEHWFWYEPMTTDFQIEPSTKFVVMTVAKNGENKWGKVKVETYETPAAVMDPAHATVKKVSTASYEVGSRFQTKRLPALVKGNAPVVRKGEIYVTPRVVNGK</sequence>
<dbReference type="EMBL" id="AMCI01001758">
    <property type="protein sequence ID" value="EJX04601.1"/>
    <property type="molecule type" value="Genomic_DNA"/>
</dbReference>
<comment type="caution">
    <text evidence="1">The sequence shown here is derived from an EMBL/GenBank/DDBJ whole genome shotgun (WGS) entry which is preliminary data.</text>
</comment>
<dbReference type="InterPro" id="IPR036116">
    <property type="entry name" value="FN3_sf"/>
</dbReference>